<proteinExistence type="predicted"/>
<dbReference type="PANTHER" id="PTHR36919">
    <property type="entry name" value="BLR1215 PROTEIN"/>
    <property type="match status" value="1"/>
</dbReference>
<sequence>MPKSFTLIATAIVATALAIAPAFAAQSPAGTWQTVSGESRFEVTLCGDGTELCAKLVWLRDDARTAENLSYLDSYVLKGAKRALENKWRGSAEYMGEVVKGTLTLVDGDTMTINGCKGALCQKFELTRI</sequence>
<feature type="signal peptide" evidence="1">
    <location>
        <begin position="1"/>
        <end position="24"/>
    </location>
</feature>
<keyword evidence="1" id="KW-0732">Signal</keyword>
<evidence type="ECO:0000313" key="4">
    <source>
        <dbReference type="Proteomes" id="UP000095463"/>
    </source>
</evidence>
<dbReference type="Proteomes" id="UP000095463">
    <property type="component" value="Unassembled WGS sequence"/>
</dbReference>
<comment type="caution">
    <text evidence="3">The sequence shown here is derived from an EMBL/GenBank/DDBJ whole genome shotgun (WGS) entry which is preliminary data.</text>
</comment>
<name>A0A1E5XUA2_9HYPH</name>
<dbReference type="RefSeq" id="WP_069908665.1">
    <property type="nucleotide sequence ID" value="NZ_LAJE02000086.1"/>
</dbReference>
<reference evidence="3 4" key="1">
    <citation type="journal article" date="2015" name="Genome Announc.">
        <title>Genome Assemblies of Three Soil-Associated Devosia species: D. insulae, D. limi, and D. soli.</title>
        <authorList>
            <person name="Hassan Y.I."/>
            <person name="Lepp D."/>
            <person name="Zhou T."/>
        </authorList>
    </citation>
    <scope>NUCLEOTIDE SEQUENCE [LARGE SCALE GENOMIC DNA]</scope>
    <source>
        <strain evidence="3 4">DS-56</strain>
    </source>
</reference>
<organism evidence="3 4">
    <name type="scientific">Devosia insulae DS-56</name>
    <dbReference type="NCBI Taxonomy" id="1116389"/>
    <lineage>
        <taxon>Bacteria</taxon>
        <taxon>Pseudomonadati</taxon>
        <taxon>Pseudomonadota</taxon>
        <taxon>Alphaproteobacteria</taxon>
        <taxon>Hyphomicrobiales</taxon>
        <taxon>Devosiaceae</taxon>
        <taxon>Devosia</taxon>
    </lineage>
</organism>
<evidence type="ECO:0000259" key="2">
    <source>
        <dbReference type="Pfam" id="PF09917"/>
    </source>
</evidence>
<protein>
    <recommendedName>
        <fullName evidence="2">DUF2147 domain-containing protein</fullName>
    </recommendedName>
</protein>
<feature type="domain" description="DUF2147" evidence="2">
    <location>
        <begin position="30"/>
        <end position="128"/>
    </location>
</feature>
<dbReference type="Pfam" id="PF09917">
    <property type="entry name" value="DUF2147"/>
    <property type="match status" value="1"/>
</dbReference>
<evidence type="ECO:0000313" key="3">
    <source>
        <dbReference type="EMBL" id="OEO32170.1"/>
    </source>
</evidence>
<feature type="chain" id="PRO_5009190546" description="DUF2147 domain-containing protein" evidence="1">
    <location>
        <begin position="25"/>
        <end position="129"/>
    </location>
</feature>
<dbReference type="InterPro" id="IPR019223">
    <property type="entry name" value="DUF2147"/>
</dbReference>
<dbReference type="PANTHER" id="PTHR36919:SF2">
    <property type="entry name" value="BLL6627 PROTEIN"/>
    <property type="match status" value="1"/>
</dbReference>
<dbReference type="EMBL" id="LAJE02000086">
    <property type="protein sequence ID" value="OEO32170.1"/>
    <property type="molecule type" value="Genomic_DNA"/>
</dbReference>
<dbReference type="AlphaFoldDB" id="A0A1E5XUA2"/>
<evidence type="ECO:0000256" key="1">
    <source>
        <dbReference type="SAM" id="SignalP"/>
    </source>
</evidence>
<keyword evidence="4" id="KW-1185">Reference proteome</keyword>
<accession>A0A1E5XUA2</accession>
<gene>
    <name evidence="3" type="ORF">VW23_012875</name>
</gene>